<accession>A0A1X0R941</accession>
<keyword evidence="1" id="KW-0472">Membrane</keyword>
<evidence type="ECO:0000256" key="1">
    <source>
        <dbReference type="SAM" id="Phobius"/>
    </source>
</evidence>
<dbReference type="EMBL" id="KV921888">
    <property type="protein sequence ID" value="ORE08476.1"/>
    <property type="molecule type" value="Genomic_DNA"/>
</dbReference>
<dbReference type="Proteomes" id="UP000242414">
    <property type="component" value="Unassembled WGS sequence"/>
</dbReference>
<keyword evidence="1" id="KW-1133">Transmembrane helix</keyword>
<gene>
    <name evidence="2" type="ORF">BCV72DRAFT_224993</name>
</gene>
<dbReference type="AlphaFoldDB" id="A0A1X0R941"/>
<feature type="transmembrane region" description="Helical" evidence="1">
    <location>
        <begin position="6"/>
        <end position="25"/>
    </location>
</feature>
<proteinExistence type="predicted"/>
<organism evidence="2">
    <name type="scientific">Rhizopus microsporus var. microsporus</name>
    <dbReference type="NCBI Taxonomy" id="86635"/>
    <lineage>
        <taxon>Eukaryota</taxon>
        <taxon>Fungi</taxon>
        <taxon>Fungi incertae sedis</taxon>
        <taxon>Mucoromycota</taxon>
        <taxon>Mucoromycotina</taxon>
        <taxon>Mucoromycetes</taxon>
        <taxon>Mucorales</taxon>
        <taxon>Mucorineae</taxon>
        <taxon>Rhizopodaceae</taxon>
        <taxon>Rhizopus</taxon>
    </lineage>
</organism>
<keyword evidence="1" id="KW-0812">Transmembrane</keyword>
<sequence>MDGYGCTTYICLIATVVMCIILSDCRISQAINFHRVDIRYSKELSFEHFLAEI</sequence>
<dbReference type="VEuPathDB" id="FungiDB:BCV72DRAFT_224993"/>
<protein>
    <submittedName>
        <fullName evidence="2">Uncharacterized protein</fullName>
    </submittedName>
</protein>
<evidence type="ECO:0000313" key="2">
    <source>
        <dbReference type="EMBL" id="ORE08476.1"/>
    </source>
</evidence>
<reference evidence="2" key="1">
    <citation type="journal article" date="2016" name="Proc. Natl. Acad. Sci. U.S.A.">
        <title>Lipid metabolic changes in an early divergent fungus govern the establishment of a mutualistic symbiosis with endobacteria.</title>
        <authorList>
            <person name="Lastovetsky O.A."/>
            <person name="Gaspar M.L."/>
            <person name="Mondo S.J."/>
            <person name="LaButti K.M."/>
            <person name="Sandor L."/>
            <person name="Grigoriev I.V."/>
            <person name="Henry S.A."/>
            <person name="Pawlowska T.E."/>
        </authorList>
    </citation>
    <scope>NUCLEOTIDE SEQUENCE [LARGE SCALE GENOMIC DNA]</scope>
    <source>
        <strain evidence="2">ATCC 52814</strain>
    </source>
</reference>
<name>A0A1X0R941_RHIZD</name>